<dbReference type="KEGG" id="fsy:FsymDg_3413"/>
<dbReference type="Gene3D" id="3.10.180.10">
    <property type="entry name" value="2,3-Dihydroxybiphenyl 1,2-Dioxygenase, domain 1"/>
    <property type="match status" value="1"/>
</dbReference>
<evidence type="ECO:0000313" key="3">
    <source>
        <dbReference type="Proteomes" id="UP000001549"/>
    </source>
</evidence>
<dbReference type="Pfam" id="PF18029">
    <property type="entry name" value="Glyoxalase_6"/>
    <property type="match status" value="1"/>
</dbReference>
<dbReference type="RefSeq" id="WP_013874596.1">
    <property type="nucleotide sequence ID" value="NC_015656.1"/>
</dbReference>
<dbReference type="InterPro" id="IPR041581">
    <property type="entry name" value="Glyoxalase_6"/>
</dbReference>
<evidence type="ECO:0000313" key="2">
    <source>
        <dbReference type="EMBL" id="AEH10707.1"/>
    </source>
</evidence>
<dbReference type="eggNOG" id="COG0346">
    <property type="taxonomic scope" value="Bacteria"/>
</dbReference>
<organism evidence="2 3">
    <name type="scientific">Candidatus Protofrankia datiscae</name>
    <dbReference type="NCBI Taxonomy" id="2716812"/>
    <lineage>
        <taxon>Bacteria</taxon>
        <taxon>Bacillati</taxon>
        <taxon>Actinomycetota</taxon>
        <taxon>Actinomycetes</taxon>
        <taxon>Frankiales</taxon>
        <taxon>Frankiaceae</taxon>
        <taxon>Protofrankia</taxon>
    </lineage>
</organism>
<accession>F8B0R7</accession>
<sequence length="141" mass="15423">MTFQVTFDCADPVALSAFWAEALSYEVQPPPPGFDSWPAFLAAQGVPQERWNSAAAIVDPAGVGPRVFFQCVPEPKTAKNRVHLDLHSGGGLDVPLDVRRARTEQAAVRLEKLGATRIEAVEELGVYWVVMRDPEGNEFCA</sequence>
<dbReference type="PANTHER" id="PTHR35908">
    <property type="entry name" value="HYPOTHETICAL FUSION PROTEIN"/>
    <property type="match status" value="1"/>
</dbReference>
<dbReference type="Proteomes" id="UP000001549">
    <property type="component" value="Chromosome"/>
</dbReference>
<feature type="domain" description="Glyoxalase-like" evidence="1">
    <location>
        <begin position="4"/>
        <end position="140"/>
    </location>
</feature>
<dbReference type="STRING" id="656024.FsymDg_3413"/>
<name>F8B0R7_9ACTN</name>
<dbReference type="SUPFAM" id="SSF54593">
    <property type="entry name" value="Glyoxalase/Bleomycin resistance protein/Dihydroxybiphenyl dioxygenase"/>
    <property type="match status" value="1"/>
</dbReference>
<proteinExistence type="predicted"/>
<evidence type="ECO:0000259" key="1">
    <source>
        <dbReference type="Pfam" id="PF18029"/>
    </source>
</evidence>
<gene>
    <name evidence="2" type="ordered locus">FsymDg_3413</name>
</gene>
<dbReference type="AlphaFoldDB" id="F8B0R7"/>
<keyword evidence="3" id="KW-1185">Reference proteome</keyword>
<dbReference type="EMBL" id="CP002801">
    <property type="protein sequence ID" value="AEH10707.1"/>
    <property type="molecule type" value="Genomic_DNA"/>
</dbReference>
<reference evidence="2 3" key="1">
    <citation type="submission" date="2011-05" db="EMBL/GenBank/DDBJ databases">
        <title>Complete sequence of chromosome of Frankia symbiont of Datisca glomerata.</title>
        <authorList>
            <consortium name="US DOE Joint Genome Institute"/>
            <person name="Lucas S."/>
            <person name="Han J."/>
            <person name="Lapidus A."/>
            <person name="Cheng J.-F."/>
            <person name="Goodwin L."/>
            <person name="Pitluck S."/>
            <person name="Peters L."/>
            <person name="Mikhailova N."/>
            <person name="Chertkov O."/>
            <person name="Teshima H."/>
            <person name="Han C."/>
            <person name="Tapia R."/>
            <person name="Land M."/>
            <person name="Hauser L."/>
            <person name="Kyrpides N."/>
            <person name="Ivanova N."/>
            <person name="Pagani I."/>
            <person name="Berry A."/>
            <person name="Pawlowski K."/>
            <person name="Persson T."/>
            <person name="Vanden Heuvel B."/>
            <person name="Benson D."/>
            <person name="Woyke T."/>
        </authorList>
    </citation>
    <scope>NUCLEOTIDE SEQUENCE [LARGE SCALE GENOMIC DNA]</scope>
    <source>
        <strain evidence="3">4085684</strain>
    </source>
</reference>
<dbReference type="PANTHER" id="PTHR35908:SF1">
    <property type="entry name" value="CONSERVED PROTEIN"/>
    <property type="match status" value="1"/>
</dbReference>
<dbReference type="InterPro" id="IPR029068">
    <property type="entry name" value="Glyas_Bleomycin-R_OHBP_Dase"/>
</dbReference>
<protein>
    <recommendedName>
        <fullName evidence="1">Glyoxalase-like domain-containing protein</fullName>
    </recommendedName>
</protein>
<dbReference type="HOGENOM" id="CLU_108054_1_1_11"/>